<evidence type="ECO:0000256" key="1">
    <source>
        <dbReference type="SAM" id="MobiDB-lite"/>
    </source>
</evidence>
<organism evidence="2 3">
    <name type="scientific">Paenibacillus jilunlii</name>
    <dbReference type="NCBI Taxonomy" id="682956"/>
    <lineage>
        <taxon>Bacteria</taxon>
        <taxon>Bacillati</taxon>
        <taxon>Bacillota</taxon>
        <taxon>Bacilli</taxon>
        <taxon>Bacillales</taxon>
        <taxon>Paenibacillaceae</taxon>
        <taxon>Paenibacillus</taxon>
    </lineage>
</organism>
<protein>
    <submittedName>
        <fullName evidence="2">Uncharacterized protein</fullName>
    </submittedName>
</protein>
<feature type="region of interest" description="Disordered" evidence="1">
    <location>
        <begin position="242"/>
        <end position="298"/>
    </location>
</feature>
<dbReference type="EMBL" id="FNGM01000025">
    <property type="protein sequence ID" value="SDN04578.1"/>
    <property type="molecule type" value="Genomic_DNA"/>
</dbReference>
<dbReference type="AlphaFoldDB" id="A0A1G9Y692"/>
<reference evidence="2 3" key="1">
    <citation type="submission" date="2016-10" db="EMBL/GenBank/DDBJ databases">
        <authorList>
            <person name="de Groot N.N."/>
        </authorList>
    </citation>
    <scope>NUCLEOTIDE SEQUENCE [LARGE SCALE GENOMIC DNA]</scope>
    <source>
        <strain evidence="2 3">CGMCC 1.10239</strain>
    </source>
</reference>
<sequence length="298" mass="31710">MFPVKPAFRPSTKAFLPLFPGKPAFGASTKAFLPLFLGNRAFGASTKAFLPLFPGKPAFGASTKAFLPLFPGKTLFGALTKAFLPLFPVYIRPLDESNKKIPSLYTPYDNRENSTFPIPIKKRECLPQDPLALSACRMSLRQALPCIHCRPGCLPGVISHCLRPAAFLPCLRRNAHQPPSCIASAGTLTSRPLAFASAGTLTSRLLAFASAGTLTSRLLAVASARTLTSRLLALLPPERSPADSLAMLPPGTLTRRKPPVPGGPDPGKSRPASSAHPLRARSRSLAASPRTVRASAAR</sequence>
<feature type="compositionally biased region" description="Low complexity" evidence="1">
    <location>
        <begin position="269"/>
        <end position="290"/>
    </location>
</feature>
<evidence type="ECO:0000313" key="2">
    <source>
        <dbReference type="EMBL" id="SDN04578.1"/>
    </source>
</evidence>
<proteinExistence type="predicted"/>
<name>A0A1G9Y692_9BACL</name>
<accession>A0A1G9Y692</accession>
<gene>
    <name evidence="2" type="ORF">SAMN05216191_12522</name>
</gene>
<evidence type="ECO:0000313" key="3">
    <source>
        <dbReference type="Proteomes" id="UP000182783"/>
    </source>
</evidence>
<dbReference type="Proteomes" id="UP000182783">
    <property type="component" value="Unassembled WGS sequence"/>
</dbReference>